<gene>
    <name evidence="1" type="ORF">ACEZDE_14055</name>
</gene>
<dbReference type="RefSeq" id="WP_380536156.1">
    <property type="nucleotide sequence ID" value="NZ_JBHFAB010000009.1"/>
</dbReference>
<sequence length="130" mass="13794">MSALLGDSASRATRSGTVPVADAALWALVRLNDSRCVPGLLERIGGSPSGFARGSGVHVSRGLPYFPQLPALSELLLEAGDHAEMLLPAVRYQLRRTTDGQLLSRFAEVLAAWGLSATALFPYFGRLLSA</sequence>
<proteinExistence type="predicted"/>
<keyword evidence="2" id="KW-1185">Reference proteome</keyword>
<protein>
    <recommendedName>
        <fullName evidence="3">Transcriptional regulator</fullName>
    </recommendedName>
</protein>
<reference evidence="1 2" key="1">
    <citation type="submission" date="2024-09" db="EMBL/GenBank/DDBJ databases">
        <authorList>
            <person name="Lee S.D."/>
        </authorList>
    </citation>
    <scope>NUCLEOTIDE SEQUENCE [LARGE SCALE GENOMIC DNA]</scope>
    <source>
        <strain evidence="1 2">N8-3</strain>
    </source>
</reference>
<comment type="caution">
    <text evidence="1">The sequence shown here is derived from an EMBL/GenBank/DDBJ whole genome shotgun (WGS) entry which is preliminary data.</text>
</comment>
<organism evidence="1 2">
    <name type="scientific">Streptacidiphilus cavernicola</name>
    <dbReference type="NCBI Taxonomy" id="3342716"/>
    <lineage>
        <taxon>Bacteria</taxon>
        <taxon>Bacillati</taxon>
        <taxon>Actinomycetota</taxon>
        <taxon>Actinomycetes</taxon>
        <taxon>Kitasatosporales</taxon>
        <taxon>Streptomycetaceae</taxon>
        <taxon>Streptacidiphilus</taxon>
    </lineage>
</organism>
<evidence type="ECO:0000313" key="2">
    <source>
        <dbReference type="Proteomes" id="UP001592531"/>
    </source>
</evidence>
<evidence type="ECO:0000313" key="1">
    <source>
        <dbReference type="EMBL" id="MFC1417763.1"/>
    </source>
</evidence>
<evidence type="ECO:0008006" key="3">
    <source>
        <dbReference type="Google" id="ProtNLM"/>
    </source>
</evidence>
<name>A0ABV6VW40_9ACTN</name>
<dbReference type="Proteomes" id="UP001592531">
    <property type="component" value="Unassembled WGS sequence"/>
</dbReference>
<dbReference type="EMBL" id="JBHFAB010000009">
    <property type="protein sequence ID" value="MFC1417763.1"/>
    <property type="molecule type" value="Genomic_DNA"/>
</dbReference>
<accession>A0ABV6VW40</accession>